<protein>
    <recommendedName>
        <fullName evidence="21">Tyrosine protein kinase</fullName>
    </recommendedName>
</protein>
<evidence type="ECO:0000256" key="1">
    <source>
        <dbReference type="ARBA" id="ARBA00004429"/>
    </source>
</evidence>
<dbReference type="Gene3D" id="3.40.50.300">
    <property type="entry name" value="P-loop containing nucleotide triphosphate hydrolases"/>
    <property type="match status" value="1"/>
</dbReference>
<dbReference type="Pfam" id="PF13614">
    <property type="entry name" value="AAA_31"/>
    <property type="match status" value="1"/>
</dbReference>
<feature type="domain" description="Tyrosine-protein kinase G-rich" evidence="18">
    <location>
        <begin position="389"/>
        <end position="468"/>
    </location>
</feature>
<feature type="transmembrane region" description="Helical" evidence="15">
    <location>
        <begin position="33"/>
        <end position="51"/>
    </location>
</feature>
<evidence type="ECO:0000256" key="7">
    <source>
        <dbReference type="ARBA" id="ARBA00022741"/>
    </source>
</evidence>
<name>A0A370WZS0_9GAMM</name>
<proteinExistence type="inferred from homology"/>
<keyword evidence="4" id="KW-0997">Cell inner membrane</keyword>
<accession>A0A370WZS0</accession>
<evidence type="ECO:0000256" key="13">
    <source>
        <dbReference type="ARBA" id="ARBA00053015"/>
    </source>
</evidence>
<dbReference type="OrthoDB" id="9775724at2"/>
<evidence type="ECO:0000256" key="4">
    <source>
        <dbReference type="ARBA" id="ARBA00022519"/>
    </source>
</evidence>
<dbReference type="GO" id="GO:0005886">
    <property type="term" value="C:plasma membrane"/>
    <property type="evidence" value="ECO:0007669"/>
    <property type="project" value="UniProtKB-SubCell"/>
</dbReference>
<evidence type="ECO:0000256" key="9">
    <source>
        <dbReference type="ARBA" id="ARBA00022840"/>
    </source>
</evidence>
<evidence type="ECO:0000256" key="10">
    <source>
        <dbReference type="ARBA" id="ARBA00022989"/>
    </source>
</evidence>
<dbReference type="RefSeq" id="WP_115495533.1">
    <property type="nucleotide sequence ID" value="NZ_QRBE01000005.1"/>
</dbReference>
<evidence type="ECO:0000313" key="20">
    <source>
        <dbReference type="Proteomes" id="UP000254258"/>
    </source>
</evidence>
<dbReference type="EMBL" id="QRBE01000005">
    <property type="protein sequence ID" value="RDS81663.1"/>
    <property type="molecule type" value="Genomic_DNA"/>
</dbReference>
<dbReference type="GO" id="GO:0004713">
    <property type="term" value="F:protein tyrosine kinase activity"/>
    <property type="evidence" value="ECO:0007669"/>
    <property type="project" value="UniProtKB-KW"/>
</dbReference>
<evidence type="ECO:0000256" key="12">
    <source>
        <dbReference type="ARBA" id="ARBA00023137"/>
    </source>
</evidence>
<gene>
    <name evidence="19" type="ORF">DWU98_10570</name>
</gene>
<dbReference type="InterPro" id="IPR025669">
    <property type="entry name" value="AAA_dom"/>
</dbReference>
<evidence type="ECO:0000313" key="19">
    <source>
        <dbReference type="EMBL" id="RDS81663.1"/>
    </source>
</evidence>
<evidence type="ECO:0000259" key="17">
    <source>
        <dbReference type="Pfam" id="PF13614"/>
    </source>
</evidence>
<evidence type="ECO:0000256" key="2">
    <source>
        <dbReference type="ARBA" id="ARBA00008883"/>
    </source>
</evidence>
<dbReference type="PANTHER" id="PTHR32309">
    <property type="entry name" value="TYROSINE-PROTEIN KINASE"/>
    <property type="match status" value="1"/>
</dbReference>
<keyword evidence="3" id="KW-1003">Cell membrane</keyword>
<feature type="coiled-coil region" evidence="14">
    <location>
        <begin position="276"/>
        <end position="317"/>
    </location>
</feature>
<keyword evidence="8" id="KW-0418">Kinase</keyword>
<dbReference type="NCBIfam" id="TIGR01007">
    <property type="entry name" value="eps_fam"/>
    <property type="match status" value="1"/>
</dbReference>
<evidence type="ECO:0000259" key="18">
    <source>
        <dbReference type="Pfam" id="PF13807"/>
    </source>
</evidence>
<keyword evidence="7" id="KW-0547">Nucleotide-binding</keyword>
<keyword evidence="5" id="KW-0808">Transferase</keyword>
<dbReference type="SUPFAM" id="SSF52540">
    <property type="entry name" value="P-loop containing nucleoside triphosphate hydrolases"/>
    <property type="match status" value="1"/>
</dbReference>
<keyword evidence="14" id="KW-0175">Coiled coil</keyword>
<dbReference type="Pfam" id="PF02706">
    <property type="entry name" value="Wzz"/>
    <property type="match status" value="1"/>
</dbReference>
<sequence>MMTKSLTAAARETTRDTIDLVAVLDMLWRSWTLIAKTAGAVFAMGLLYAWLGTPVYESRLLVQIQSNSDSNATQLLGSLSAFLGVKSSDEAEMQILGSRRVIGAAVETTRYYIQAEPARFPLLGRWIADGQTTLSRPGLFGLGGYAWGNESIDIVQFDTPRVFEGDKFTLIALGGGRYSVSSSDMAKAYTGQIGALAHIQTDAGNVLLNVSAIHANPGTRFKLYRYSRQQTISDLQQRLVIVDKAKDAGVISVALQSAHPQRAAALVKALGAAYVSQGGEQKAQEAEQSLAFLEQQLPDMKQNLRNAEDALLAYRNRHGAIDLGEEAKLSMGQVIALQTRISLLQQERQAKLQQLTPKHPEVISLDLQIATLQKQVDRVDARIRQLPDAEQDVVRLARDVKVNSDLYVAMLNSMQQLRLVRAGNVASVRVVDDAELPEQSIWPKPAIVIGGALVLGILLGLCIALARSLWRGSVTDPHDIEQRLDVPVHATIPHSKSQARNDRLGWRRLPGGKTNRLPMTITHPHEPAVEGLRGLNIALQLRGLEARNGIVLITSATQDVGKSFVAANLAVLLAKAGKRVLLIDGDLRKGSMHRTFNVEDANGLTAVLRGQASLAEAVQSTSVAGLSLLTTGVKVSDSAELLQSAGLKKCLHDAAAGYDIVLIDTAPLLPVADTLWLVQQAGSIYVVARYGVTSEGELIEATSRLARVGVECDGLVLNGVRSSLQGGRYGQYGGGSYGTVETA</sequence>
<evidence type="ECO:0000259" key="16">
    <source>
        <dbReference type="Pfam" id="PF02706"/>
    </source>
</evidence>
<evidence type="ECO:0000256" key="6">
    <source>
        <dbReference type="ARBA" id="ARBA00022692"/>
    </source>
</evidence>
<dbReference type="InterPro" id="IPR027417">
    <property type="entry name" value="P-loop_NTPase"/>
</dbReference>
<evidence type="ECO:0000256" key="5">
    <source>
        <dbReference type="ARBA" id="ARBA00022679"/>
    </source>
</evidence>
<dbReference type="InterPro" id="IPR003856">
    <property type="entry name" value="LPS_length_determ_N"/>
</dbReference>
<dbReference type="Proteomes" id="UP000254258">
    <property type="component" value="Unassembled WGS sequence"/>
</dbReference>
<comment type="catalytic activity">
    <reaction evidence="13">
        <text>L-tyrosyl-[protein] + ATP = O-phospho-L-tyrosyl-[protein] + ADP + H(+)</text>
        <dbReference type="Rhea" id="RHEA:10596"/>
        <dbReference type="Rhea" id="RHEA-COMP:10136"/>
        <dbReference type="Rhea" id="RHEA-COMP:20101"/>
        <dbReference type="ChEBI" id="CHEBI:15378"/>
        <dbReference type="ChEBI" id="CHEBI:30616"/>
        <dbReference type="ChEBI" id="CHEBI:46858"/>
        <dbReference type="ChEBI" id="CHEBI:61978"/>
        <dbReference type="ChEBI" id="CHEBI:456216"/>
    </reaction>
</comment>
<dbReference type="AlphaFoldDB" id="A0A370WZS0"/>
<keyword evidence="10 15" id="KW-1133">Transmembrane helix</keyword>
<dbReference type="InterPro" id="IPR050445">
    <property type="entry name" value="Bact_polysacc_biosynth/exp"/>
</dbReference>
<keyword evidence="11 15" id="KW-0472">Membrane</keyword>
<dbReference type="InterPro" id="IPR005702">
    <property type="entry name" value="Wzc-like_C"/>
</dbReference>
<reference evidence="19 20" key="1">
    <citation type="submission" date="2018-07" db="EMBL/GenBank/DDBJ databases">
        <title>Dyella monticola sp. nov. and Dyella psychrodurans sp. nov. isolated from monsoon evergreen broad-leaved forest soil of Dinghu Mountain, China.</title>
        <authorList>
            <person name="Gao Z."/>
            <person name="Qiu L."/>
        </authorList>
    </citation>
    <scope>NUCLEOTIDE SEQUENCE [LARGE SCALE GENOMIC DNA]</scope>
    <source>
        <strain evidence="19 20">4G-K06</strain>
    </source>
</reference>
<organism evidence="19 20">
    <name type="scientific">Dyella monticola</name>
    <dbReference type="NCBI Taxonomy" id="1927958"/>
    <lineage>
        <taxon>Bacteria</taxon>
        <taxon>Pseudomonadati</taxon>
        <taxon>Pseudomonadota</taxon>
        <taxon>Gammaproteobacteria</taxon>
        <taxon>Lysobacterales</taxon>
        <taxon>Rhodanobacteraceae</taxon>
        <taxon>Dyella</taxon>
    </lineage>
</organism>
<dbReference type="PANTHER" id="PTHR32309:SF32">
    <property type="entry name" value="TYROSINE-PROTEIN KINASE ETK-RELATED"/>
    <property type="match status" value="1"/>
</dbReference>
<dbReference type="Pfam" id="PF23607">
    <property type="entry name" value="WZC_N"/>
    <property type="match status" value="1"/>
</dbReference>
<dbReference type="CDD" id="cd05387">
    <property type="entry name" value="BY-kinase"/>
    <property type="match status" value="1"/>
</dbReference>
<dbReference type="GO" id="GO:0005524">
    <property type="term" value="F:ATP binding"/>
    <property type="evidence" value="ECO:0007669"/>
    <property type="project" value="UniProtKB-KW"/>
</dbReference>
<feature type="domain" description="AAA" evidence="17">
    <location>
        <begin position="560"/>
        <end position="678"/>
    </location>
</feature>
<dbReference type="InterPro" id="IPR032807">
    <property type="entry name" value="GNVR"/>
</dbReference>
<comment type="subcellular location">
    <subcellularLocation>
        <location evidence="1">Cell inner membrane</location>
        <topology evidence="1">Multi-pass membrane protein</topology>
    </subcellularLocation>
</comment>
<keyword evidence="9" id="KW-0067">ATP-binding</keyword>
<evidence type="ECO:0000256" key="14">
    <source>
        <dbReference type="SAM" id="Coils"/>
    </source>
</evidence>
<evidence type="ECO:0000256" key="15">
    <source>
        <dbReference type="SAM" id="Phobius"/>
    </source>
</evidence>
<feature type="domain" description="Polysaccharide chain length determinant N-terminal" evidence="16">
    <location>
        <begin position="16"/>
        <end position="107"/>
    </location>
</feature>
<dbReference type="Pfam" id="PF13807">
    <property type="entry name" value="GNVR"/>
    <property type="match status" value="1"/>
</dbReference>
<evidence type="ECO:0000256" key="8">
    <source>
        <dbReference type="ARBA" id="ARBA00022777"/>
    </source>
</evidence>
<comment type="caution">
    <text evidence="19">The sequence shown here is derived from an EMBL/GenBank/DDBJ whole genome shotgun (WGS) entry which is preliminary data.</text>
</comment>
<keyword evidence="20" id="KW-1185">Reference proteome</keyword>
<comment type="similarity">
    <text evidence="2">Belongs to the etk/wzc family.</text>
</comment>
<evidence type="ECO:0008006" key="21">
    <source>
        <dbReference type="Google" id="ProtNLM"/>
    </source>
</evidence>
<keyword evidence="12" id="KW-0829">Tyrosine-protein kinase</keyword>
<evidence type="ECO:0000256" key="11">
    <source>
        <dbReference type="ARBA" id="ARBA00023136"/>
    </source>
</evidence>
<evidence type="ECO:0000256" key="3">
    <source>
        <dbReference type="ARBA" id="ARBA00022475"/>
    </source>
</evidence>
<keyword evidence="6 15" id="KW-0812">Transmembrane</keyword>